<evidence type="ECO:0000313" key="2">
    <source>
        <dbReference type="Proteomes" id="UP000196053"/>
    </source>
</evidence>
<dbReference type="RefSeq" id="WP_058258716.1">
    <property type="nucleotide sequence ID" value="NZ_JANWKB010000076.1"/>
</dbReference>
<evidence type="ECO:0008006" key="3">
    <source>
        <dbReference type="Google" id="ProtNLM"/>
    </source>
</evidence>
<organism evidence="1 2">
    <name type="scientific">Herbinix luporum</name>
    <dbReference type="NCBI Taxonomy" id="1679721"/>
    <lineage>
        <taxon>Bacteria</taxon>
        <taxon>Bacillati</taxon>
        <taxon>Bacillota</taxon>
        <taxon>Clostridia</taxon>
        <taxon>Lachnospirales</taxon>
        <taxon>Lachnospiraceae</taxon>
        <taxon>Herbinix</taxon>
    </lineage>
</organism>
<protein>
    <recommendedName>
        <fullName evidence="3">DUF2164 domain-containing protein</fullName>
    </recommendedName>
</protein>
<dbReference type="Pfam" id="PF09932">
    <property type="entry name" value="DUF2164"/>
    <property type="match status" value="1"/>
</dbReference>
<reference evidence="2" key="1">
    <citation type="submission" date="2015-09" db="EMBL/GenBank/DDBJ databases">
        <authorList>
            <person name="Wibberg D."/>
        </authorList>
    </citation>
    <scope>NUCLEOTIDE SEQUENCE [LARGE SCALE GENOMIC DNA]</scope>
    <source>
        <strain evidence="2">SD1D</strain>
    </source>
</reference>
<proteinExistence type="predicted"/>
<dbReference type="OrthoDB" id="573733at2"/>
<keyword evidence="2" id="KW-1185">Reference proteome</keyword>
<dbReference type="KEGG" id="hsd:SD1D_1936"/>
<accession>A0A0K8J7Q5</accession>
<evidence type="ECO:0000313" key="1">
    <source>
        <dbReference type="EMBL" id="CUH93474.1"/>
    </source>
</evidence>
<sequence>MKNNYRRVNITLTDEEKKQLLEEIIYYFETERDEKLGIIGSESILDFFMDTLGVTIYNRALDDAKLWLSKRMEENEADYYALYK</sequence>
<name>A0A0K8J7Q5_9FIRM</name>
<gene>
    <name evidence="1" type="ORF">SD1D_1936</name>
</gene>
<dbReference type="InterPro" id="IPR018680">
    <property type="entry name" value="DUF2164"/>
</dbReference>
<dbReference type="Proteomes" id="UP000196053">
    <property type="component" value="Chromosome I"/>
</dbReference>
<dbReference type="EMBL" id="LN879430">
    <property type="protein sequence ID" value="CUH93474.1"/>
    <property type="molecule type" value="Genomic_DNA"/>
</dbReference>
<dbReference type="AlphaFoldDB" id="A0A0K8J7Q5"/>